<accession>A0A857DJT5</accession>
<dbReference type="Pfam" id="PF22780">
    <property type="entry name" value="HI0933_like_1st"/>
    <property type="match status" value="1"/>
</dbReference>
<dbReference type="NCBIfam" id="TIGR00275">
    <property type="entry name" value="aminoacetone oxidase family FAD-binding enzyme"/>
    <property type="match status" value="1"/>
</dbReference>
<organism evidence="6 7">
    <name type="scientific">Dehalobacter restrictus</name>
    <dbReference type="NCBI Taxonomy" id="55583"/>
    <lineage>
        <taxon>Bacteria</taxon>
        <taxon>Bacillati</taxon>
        <taxon>Bacillota</taxon>
        <taxon>Clostridia</taxon>
        <taxon>Eubacteriales</taxon>
        <taxon>Desulfitobacteriaceae</taxon>
        <taxon>Dehalobacter</taxon>
    </lineage>
</organism>
<evidence type="ECO:0000256" key="3">
    <source>
        <dbReference type="ARBA" id="ARBA00022827"/>
    </source>
</evidence>
<gene>
    <name evidence="6" type="ORF">GQ588_09600</name>
</gene>
<evidence type="ECO:0000313" key="7">
    <source>
        <dbReference type="Proteomes" id="UP000430508"/>
    </source>
</evidence>
<dbReference type="InterPro" id="IPR057661">
    <property type="entry name" value="RsdA/BaiN/AoA(So)_Rossmann"/>
</dbReference>
<dbReference type="InterPro" id="IPR023166">
    <property type="entry name" value="BaiN-like_dom_sf"/>
</dbReference>
<feature type="domain" description="RsdA/BaiN/AoA(So)-like insert" evidence="5">
    <location>
        <begin position="194"/>
        <end position="356"/>
    </location>
</feature>
<keyword evidence="3" id="KW-0274">FAD</keyword>
<evidence type="ECO:0000313" key="6">
    <source>
        <dbReference type="EMBL" id="QHA00868.1"/>
    </source>
</evidence>
<dbReference type="Gene3D" id="3.50.50.60">
    <property type="entry name" value="FAD/NAD(P)-binding domain"/>
    <property type="match status" value="1"/>
</dbReference>
<dbReference type="PRINTS" id="PR00368">
    <property type="entry name" value="FADPNR"/>
</dbReference>
<dbReference type="Pfam" id="PF03486">
    <property type="entry name" value="HI0933_like"/>
    <property type="match status" value="1"/>
</dbReference>
<comment type="cofactor">
    <cofactor evidence="1">
        <name>FAD</name>
        <dbReference type="ChEBI" id="CHEBI:57692"/>
    </cofactor>
</comment>
<name>A0A857DJT5_9FIRM</name>
<reference evidence="6 7" key="1">
    <citation type="submission" date="2019-12" db="EMBL/GenBank/DDBJ databases">
        <title>Sequence classification of anaerobic respiratory reductive dehalogenases: First we see many, then we see few.</title>
        <authorList>
            <person name="Molenda O."/>
            <person name="Puentes Jacome L.A."/>
            <person name="Cao X."/>
            <person name="Nesbo C.L."/>
            <person name="Tang S."/>
            <person name="Morson N."/>
            <person name="Patron J."/>
            <person name="Lomheim L."/>
            <person name="Wishart D.S."/>
            <person name="Edwards E.A."/>
        </authorList>
    </citation>
    <scope>NUCLEOTIDE SEQUENCE [LARGE SCALE GENOMIC DNA]</scope>
    <source>
        <strain evidence="6 7">12DCA</strain>
    </source>
</reference>
<dbReference type="SUPFAM" id="SSF51905">
    <property type="entry name" value="FAD/NAD(P)-binding domain"/>
    <property type="match status" value="1"/>
</dbReference>
<evidence type="ECO:0000259" key="4">
    <source>
        <dbReference type="Pfam" id="PF03486"/>
    </source>
</evidence>
<dbReference type="PANTHER" id="PTHR42887">
    <property type="entry name" value="OS12G0638800 PROTEIN"/>
    <property type="match status" value="1"/>
</dbReference>
<dbReference type="PRINTS" id="PR00411">
    <property type="entry name" value="PNDRDTASEI"/>
</dbReference>
<feature type="domain" description="RsdA/BaiN/AoA(So)-like Rossmann fold-like" evidence="4">
    <location>
        <begin position="4"/>
        <end position="409"/>
    </location>
</feature>
<dbReference type="RefSeq" id="WP_158208259.1">
    <property type="nucleotide sequence ID" value="NZ_CP046996.1"/>
</dbReference>
<dbReference type="SUPFAM" id="SSF160996">
    <property type="entry name" value="HI0933 insert domain-like"/>
    <property type="match status" value="1"/>
</dbReference>
<sequence length="415" mass="44825">MAKKVVVIGGGAAGMIAAGQAAFVGAEVVLLEKMTRLGSKIAISGKGRCNLTNAGDISNFVSFYPGNGKFLYASLKEFGNEALIHFFQDYGVETKVERGGRVFPTADDSEVIVKALKKYLERTCVKIRLNQTVKKVIIEDGKVTGVQLAVSDEVLPADAVIVATGGASYPGTGSTGDGYTLAEKAGHRIIKPLPALVPLKTLEKWPKELQGLTLKNTAASIWIDGKKQEEEFGEMLFTHFGLSGPIILTLSRIASKALDQKQKVELKINLKPALTSEQIDLRLQRDFLKYGNKQFKNALDDLLPQSMIPVMVALSEIDPEKVVNKVTKEERKRLCRLFQELVLHITATLGMATAIVTSGGVDAKQINPTTMESRLVKGLYFAGEVIDIDGVTGGYNLQAAFSTGYKAGKATARMS</sequence>
<dbReference type="Proteomes" id="UP000430508">
    <property type="component" value="Chromosome"/>
</dbReference>
<dbReference type="PANTHER" id="PTHR42887:SF2">
    <property type="entry name" value="OS12G0638800 PROTEIN"/>
    <property type="match status" value="1"/>
</dbReference>
<dbReference type="InterPro" id="IPR055178">
    <property type="entry name" value="RsdA/BaiN/AoA(So)-like_dom"/>
</dbReference>
<protein>
    <submittedName>
        <fullName evidence="6">Aminoacetone oxidase family FAD-binding enzyme</fullName>
    </submittedName>
</protein>
<evidence type="ECO:0000259" key="5">
    <source>
        <dbReference type="Pfam" id="PF22780"/>
    </source>
</evidence>
<dbReference type="AlphaFoldDB" id="A0A857DJT5"/>
<dbReference type="InterPro" id="IPR004792">
    <property type="entry name" value="BaiN-like"/>
</dbReference>
<proteinExistence type="predicted"/>
<dbReference type="Gene3D" id="1.10.8.260">
    <property type="entry name" value="HI0933 insert domain-like"/>
    <property type="match status" value="1"/>
</dbReference>
<dbReference type="InterPro" id="IPR036188">
    <property type="entry name" value="FAD/NAD-bd_sf"/>
</dbReference>
<evidence type="ECO:0000256" key="1">
    <source>
        <dbReference type="ARBA" id="ARBA00001974"/>
    </source>
</evidence>
<dbReference type="EMBL" id="CP046996">
    <property type="protein sequence ID" value="QHA00868.1"/>
    <property type="molecule type" value="Genomic_DNA"/>
</dbReference>
<dbReference type="Gene3D" id="2.40.30.10">
    <property type="entry name" value="Translation factors"/>
    <property type="match status" value="1"/>
</dbReference>
<evidence type="ECO:0000256" key="2">
    <source>
        <dbReference type="ARBA" id="ARBA00022630"/>
    </source>
</evidence>
<keyword evidence="2" id="KW-0285">Flavoprotein</keyword>